<feature type="transmembrane region" description="Helical" evidence="1">
    <location>
        <begin position="7"/>
        <end position="26"/>
    </location>
</feature>
<feature type="transmembrane region" description="Helical" evidence="1">
    <location>
        <begin position="46"/>
        <end position="68"/>
    </location>
</feature>
<keyword evidence="1" id="KW-0812">Transmembrane</keyword>
<sequence length="71" mass="8402">MLYYIGNYALIIISFPAAGKLLRSFLNAYYSYICNYALAAEEISGCIIYVISLFIIEIEMWWMHLFVVRRY</sequence>
<keyword evidence="1" id="KW-1133">Transmembrane helix</keyword>
<protein>
    <submittedName>
        <fullName evidence="2">Uncharacterized protein</fullName>
    </submittedName>
</protein>
<geneLocation type="mitochondrion" evidence="2"/>
<keyword evidence="2" id="KW-0496">Mitochondrion</keyword>
<name>A0A6B9XXX1_PICSI</name>
<keyword evidence="1" id="KW-0472">Membrane</keyword>
<accession>A0A6B9XXX1</accession>
<gene>
    <name evidence="2" type="primary">orf06916</name>
    <name evidence="2" type="ORF">Q903MT_gene6862</name>
</gene>
<organism evidence="2">
    <name type="scientific">Picea sitchensis</name>
    <name type="common">Sitka spruce</name>
    <name type="synonym">Pinus sitchensis</name>
    <dbReference type="NCBI Taxonomy" id="3332"/>
    <lineage>
        <taxon>Eukaryota</taxon>
        <taxon>Viridiplantae</taxon>
        <taxon>Streptophyta</taxon>
        <taxon>Embryophyta</taxon>
        <taxon>Tracheophyta</taxon>
        <taxon>Spermatophyta</taxon>
        <taxon>Pinopsida</taxon>
        <taxon>Pinidae</taxon>
        <taxon>Conifers I</taxon>
        <taxon>Pinales</taxon>
        <taxon>Pinaceae</taxon>
        <taxon>Picea</taxon>
    </lineage>
</organism>
<reference evidence="2" key="1">
    <citation type="submission" date="2019-03" db="EMBL/GenBank/DDBJ databases">
        <title>Largest Complete Mitochondrial Genome of a Gymnosperm, Sitka Spruce (Picea sitchensis), Indicates Complex Physical Structure.</title>
        <authorList>
            <person name="Jackman S.D."/>
            <person name="Coombe L."/>
            <person name="Warren R."/>
            <person name="Kirk H."/>
            <person name="Trinh E."/>
            <person name="McLeod T."/>
            <person name="Pleasance S."/>
            <person name="Pandoh P."/>
            <person name="Zhao Y."/>
            <person name="Coope R."/>
            <person name="Bousquet J."/>
            <person name="Bohlmann J.C."/>
            <person name="Jones S.J.M."/>
            <person name="Birol I."/>
        </authorList>
    </citation>
    <scope>NUCLEOTIDE SEQUENCE</scope>
    <source>
        <strain evidence="2">Q903</strain>
    </source>
</reference>
<evidence type="ECO:0000313" key="2">
    <source>
        <dbReference type="EMBL" id="QHR92814.1"/>
    </source>
</evidence>
<dbReference type="EMBL" id="MK697706">
    <property type="protein sequence ID" value="QHR92814.1"/>
    <property type="molecule type" value="Genomic_DNA"/>
</dbReference>
<proteinExistence type="predicted"/>
<evidence type="ECO:0000256" key="1">
    <source>
        <dbReference type="SAM" id="Phobius"/>
    </source>
</evidence>
<dbReference type="AlphaFoldDB" id="A0A6B9XXX1"/>